<feature type="domain" description="D-glutamate cyclase-like C-terminal" evidence="1">
    <location>
        <begin position="11"/>
        <end position="323"/>
    </location>
</feature>
<dbReference type="AlphaFoldDB" id="A0A9K3M245"/>
<dbReference type="InterPro" id="IPR025504">
    <property type="entry name" value="GLUCM_C"/>
</dbReference>
<dbReference type="OrthoDB" id="10262538at2759"/>
<proteinExistence type="predicted"/>
<name>A0A9K3M245_9STRA</name>
<reference evidence="2" key="2">
    <citation type="submission" date="2021-04" db="EMBL/GenBank/DDBJ databases">
        <authorList>
            <person name="Podell S."/>
        </authorList>
    </citation>
    <scope>NUCLEOTIDE SEQUENCE</scope>
    <source>
        <strain evidence="2">Hildebrandi</strain>
    </source>
</reference>
<comment type="caution">
    <text evidence="2">The sequence shown here is derived from an EMBL/GenBank/DDBJ whole genome shotgun (WGS) entry which is preliminary data.</text>
</comment>
<sequence length="336" mass="35957">MSNSANIYDKLQAIIGTDAGNRGMKPLIVQGDLQLAAETLASLTPGKHVVVLSGFPCCVDQTPPTETDGPPGTLAIARTAAVLGYSVTVVTEYCNHAVFAAALDGLAMPSDSDCSCSSSSSIIQLECFPSTFAQEDEDRFQHLCQRCDLSISCERAGEARDGNCYTMRGINMNNKGLIGPLNRLVKESQCQLISIGDGGNELGMGKVYDKIVHNPKIANGEQIGCVVPADYLIAASVSNWGGYALAAAAAVARAQKQQQQQQNNTKYSTKQWIDWCLPTTEEEVTLLRRCVAAGCRDGVSGQMEATVDGMPLETSMKCLEDLRLAAMTSDRSRDNE</sequence>
<dbReference type="Pfam" id="PF14336">
    <property type="entry name" value="GLUCM-like_C"/>
    <property type="match status" value="1"/>
</dbReference>
<keyword evidence="3" id="KW-1185">Reference proteome</keyword>
<dbReference type="PANTHER" id="PTHR32022:SF10">
    <property type="entry name" value="D-GLUTAMATE CYCLASE, MITOCHONDRIAL"/>
    <property type="match status" value="1"/>
</dbReference>
<dbReference type="EMBL" id="JAGRRH010000003">
    <property type="protein sequence ID" value="KAG7372318.1"/>
    <property type="molecule type" value="Genomic_DNA"/>
</dbReference>
<protein>
    <recommendedName>
        <fullName evidence="1">D-glutamate cyclase-like C-terminal domain-containing protein</fullName>
    </recommendedName>
</protein>
<reference evidence="2" key="1">
    <citation type="journal article" date="2021" name="Sci. Rep.">
        <title>Diploid genomic architecture of Nitzschia inconspicua, an elite biomass production diatom.</title>
        <authorList>
            <person name="Oliver A."/>
            <person name="Podell S."/>
            <person name="Pinowska A."/>
            <person name="Traller J.C."/>
            <person name="Smith S.R."/>
            <person name="McClure R."/>
            <person name="Beliaev A."/>
            <person name="Bohutskyi P."/>
            <person name="Hill E.A."/>
            <person name="Rabines A."/>
            <person name="Zheng H."/>
            <person name="Allen L.Z."/>
            <person name="Kuo A."/>
            <person name="Grigoriev I.V."/>
            <person name="Allen A.E."/>
            <person name="Hazlebeck D."/>
            <person name="Allen E.E."/>
        </authorList>
    </citation>
    <scope>NUCLEOTIDE SEQUENCE</scope>
    <source>
        <strain evidence="2">Hildebrandi</strain>
    </source>
</reference>
<accession>A0A9K3M245</accession>
<evidence type="ECO:0000313" key="3">
    <source>
        <dbReference type="Proteomes" id="UP000693970"/>
    </source>
</evidence>
<organism evidence="2 3">
    <name type="scientific">Nitzschia inconspicua</name>
    <dbReference type="NCBI Taxonomy" id="303405"/>
    <lineage>
        <taxon>Eukaryota</taxon>
        <taxon>Sar</taxon>
        <taxon>Stramenopiles</taxon>
        <taxon>Ochrophyta</taxon>
        <taxon>Bacillariophyta</taxon>
        <taxon>Bacillariophyceae</taxon>
        <taxon>Bacillariophycidae</taxon>
        <taxon>Bacillariales</taxon>
        <taxon>Bacillariaceae</taxon>
        <taxon>Nitzschia</taxon>
    </lineage>
</organism>
<evidence type="ECO:0000313" key="2">
    <source>
        <dbReference type="EMBL" id="KAG7372318.1"/>
    </source>
</evidence>
<dbReference type="PANTHER" id="PTHR32022">
    <property type="entry name" value="D-GLUTAMATE CYCLASE, MITOCHONDRIAL"/>
    <property type="match status" value="1"/>
</dbReference>
<evidence type="ECO:0000259" key="1">
    <source>
        <dbReference type="Pfam" id="PF14336"/>
    </source>
</evidence>
<dbReference type="Proteomes" id="UP000693970">
    <property type="component" value="Unassembled WGS sequence"/>
</dbReference>
<gene>
    <name evidence="2" type="ORF">IV203_018461</name>
</gene>